<keyword evidence="3 4" id="KW-0408">Iron</keyword>
<dbReference type="RefSeq" id="WP_068846574.1">
    <property type="nucleotide sequence ID" value="NZ_LYDR01000039.1"/>
</dbReference>
<keyword evidence="2 4" id="KW-0479">Metal-binding</keyword>
<evidence type="ECO:0000256" key="4">
    <source>
        <dbReference type="PROSITE-ProRule" id="PRU00433"/>
    </source>
</evidence>
<evidence type="ECO:0000256" key="2">
    <source>
        <dbReference type="ARBA" id="ARBA00022723"/>
    </source>
</evidence>
<sequence>MFSLRHIARILVSYRCVTPLVLTPAVLMAGVIFAADPKPVYESPIVSAETKGHSVAIDVPLNGAKELYLVVSDAGDGFGCDWADWIEPVLTTSQGQVKLTDLKWSRAESGFGQVQLNQSCGGDALMVAGVQPSFGIGTHANSLIAYKLPEGTTRFQARGAIDDGGANQGCGSTVKFAVYTQAPSPKATQATGGGAGSRELAKAVDQLDAGEGLEATLFAGEPMMLNPTNIDIDPQGRVWVCEVVNYRHHNGERPEGDRILILEDTNGDGAADKTTVFYQGNDVDSAHGICVLGDRVIISAGDSIFSLYDRDGDLKADPGSKELMFTGIEGKQHDHGVHAVVLGPDGKLYFNIGNSGRRLKDKHGKVVIDLSGREVHDHRKPYQEGMVFRCDRDGSHVETLGWNFRNNWEVCVDSLGSMWQSDNDDDGNRGVRINYVMEFGNYGYKDEFTGAGWQQPRTNIESEIPLRHWHLNDPGVMPNLLQTGAGSPTGILVYEGKLLPEIFRNQIIHCDAGPNIVRAYVTKPDGAGYSAEMVNILEGKRDQWFRPSDVCVAPDGSLIIADWYDPGVGGHRAGDVEKGRLFRVAPPGAPYKFPKPDFSTVEGAMAQLASPNLSARSQAYLVLEKMGAKAQPALISLFETSKEPRLRGRALGLLKSNDGILQKALKDQDPDIRIAALRLFRQVHQPASNSPHTAALTAAIAALVNDSNPAVRRECLVALATARAAASDQLGSGMHVIPQKPELWAQLAGQYRGNDRWYLEALGIGAEGDWDACLGAYLKANPNAAHTLAGRDILWRSRATQTPELLAKIISDPQTPAEELPRYFRAFDFLTSPAKDEAITQLAFATQPMPDGRDKLILAEALGRLKSFDPESNPARKAALARVLETTRGTPAYITLVDRFNMQAEYPGLLALAKAQADSQLGVDAARVLVAKNQGALIEAALVSKAPGDFTGAAILRAIGNAGGGEAIKLLRKLALDDKQPVEVRMEAIRGLAKSQQGAEQLINLAKEQKLRGDSLAIAGFAVQAANHPKLKSQVDAIFPPPPSRNNSPLPPLAQLIKNKGNIAKGREVYFGVGTCAKCHQVGSEGKDVGPALTEIGSKLSREAMFESILYPSAGISHNYESFVAELSDGTSVIGLLVNQTDQEVALKSADGLIKTVKRSDIEELTKQKISLMPADLQKLMTAQELVDLVEYLQTLKKAGN</sequence>
<dbReference type="OrthoDB" id="232040at2"/>
<gene>
    <name evidence="6" type="ORF">A6X21_02995</name>
</gene>
<dbReference type="InterPro" id="IPR008979">
    <property type="entry name" value="Galactose-bd-like_sf"/>
</dbReference>
<evidence type="ECO:0000259" key="5">
    <source>
        <dbReference type="PROSITE" id="PS51007"/>
    </source>
</evidence>
<feature type="domain" description="Cytochrome c" evidence="5">
    <location>
        <begin position="1061"/>
        <end position="1197"/>
    </location>
</feature>
<evidence type="ECO:0000313" key="6">
    <source>
        <dbReference type="EMBL" id="ODA34660.1"/>
    </source>
</evidence>
<dbReference type="Proteomes" id="UP000094828">
    <property type="component" value="Unassembled WGS sequence"/>
</dbReference>
<dbReference type="Gene3D" id="2.60.120.1060">
    <property type="entry name" value="NPCBM/NEW2 domain"/>
    <property type="match status" value="2"/>
</dbReference>
<accession>A0A1C3EN46</accession>
<dbReference type="InterPro" id="IPR016024">
    <property type="entry name" value="ARM-type_fold"/>
</dbReference>
<dbReference type="InterPro" id="IPR036909">
    <property type="entry name" value="Cyt_c-like_dom_sf"/>
</dbReference>
<dbReference type="Pfam" id="PF23500">
    <property type="entry name" value="DUF7133"/>
    <property type="match status" value="1"/>
</dbReference>
<dbReference type="SUPFAM" id="SSF49785">
    <property type="entry name" value="Galactose-binding domain-like"/>
    <property type="match status" value="2"/>
</dbReference>
<dbReference type="InterPro" id="IPR011042">
    <property type="entry name" value="6-blade_b-propeller_TolB-like"/>
</dbReference>
<dbReference type="InterPro" id="IPR011989">
    <property type="entry name" value="ARM-like"/>
</dbReference>
<protein>
    <submittedName>
        <fullName evidence="6">Dehydrogenase</fullName>
    </submittedName>
</protein>
<dbReference type="SUPFAM" id="SSF50952">
    <property type="entry name" value="Soluble quinoprotein glucose dehydrogenase"/>
    <property type="match status" value="1"/>
</dbReference>
<dbReference type="InterPro" id="IPR038637">
    <property type="entry name" value="NPCBM_sf"/>
</dbReference>
<dbReference type="Pfam" id="PF08305">
    <property type="entry name" value="NPCBM"/>
    <property type="match status" value="2"/>
</dbReference>
<dbReference type="InterPro" id="IPR055557">
    <property type="entry name" value="DUF7133"/>
</dbReference>
<keyword evidence="1 4" id="KW-0349">Heme</keyword>
<comment type="caution">
    <text evidence="6">The sequence shown here is derived from an EMBL/GenBank/DDBJ whole genome shotgun (WGS) entry which is preliminary data.</text>
</comment>
<dbReference type="NCBIfam" id="TIGR02603">
    <property type="entry name" value="CxxCH_TIGR02603"/>
    <property type="match status" value="1"/>
</dbReference>
<dbReference type="GO" id="GO:0009055">
    <property type="term" value="F:electron transfer activity"/>
    <property type="evidence" value="ECO:0007669"/>
    <property type="project" value="InterPro"/>
</dbReference>
<dbReference type="InterPro" id="IPR013428">
    <property type="entry name" value="Membrane-bound_put_N"/>
</dbReference>
<dbReference type="InterPro" id="IPR013427">
    <property type="entry name" value="Haem-bd_dom_put"/>
</dbReference>
<dbReference type="InterPro" id="IPR009056">
    <property type="entry name" value="Cyt_c-like_dom"/>
</dbReference>
<dbReference type="PANTHER" id="PTHR33546">
    <property type="entry name" value="LARGE, MULTIFUNCTIONAL SECRETED PROTEIN-RELATED"/>
    <property type="match status" value="1"/>
</dbReference>
<dbReference type="SUPFAM" id="SSF46626">
    <property type="entry name" value="Cytochrome c"/>
    <property type="match status" value="1"/>
</dbReference>
<dbReference type="STRING" id="1841610.A6X21_02995"/>
<organism evidence="6 7">
    <name type="scientific">Planctopirus hydrillae</name>
    <dbReference type="NCBI Taxonomy" id="1841610"/>
    <lineage>
        <taxon>Bacteria</taxon>
        <taxon>Pseudomonadati</taxon>
        <taxon>Planctomycetota</taxon>
        <taxon>Planctomycetia</taxon>
        <taxon>Planctomycetales</taxon>
        <taxon>Planctomycetaceae</taxon>
        <taxon>Planctopirus</taxon>
    </lineage>
</organism>
<dbReference type="NCBIfam" id="TIGR02604">
    <property type="entry name" value="Piru_Ver_Nterm"/>
    <property type="match status" value="1"/>
</dbReference>
<dbReference type="Gene3D" id="1.10.760.10">
    <property type="entry name" value="Cytochrome c-like domain"/>
    <property type="match status" value="1"/>
</dbReference>
<proteinExistence type="predicted"/>
<keyword evidence="7" id="KW-1185">Reference proteome</keyword>
<dbReference type="SUPFAM" id="SSF48371">
    <property type="entry name" value="ARM repeat"/>
    <property type="match status" value="1"/>
</dbReference>
<evidence type="ECO:0000313" key="7">
    <source>
        <dbReference type="Proteomes" id="UP000094828"/>
    </source>
</evidence>
<dbReference type="PROSITE" id="PS51007">
    <property type="entry name" value="CYTC"/>
    <property type="match status" value="1"/>
</dbReference>
<name>A0A1C3EN46_9PLAN</name>
<reference evidence="6 7" key="1">
    <citation type="submission" date="2016-05" db="EMBL/GenBank/DDBJ databases">
        <title>Genomic and physiological characterization of Planctopirus sp. isolated from fresh water lake.</title>
        <authorList>
            <person name="Subhash Y."/>
            <person name="Ramana C."/>
        </authorList>
    </citation>
    <scope>NUCLEOTIDE SEQUENCE [LARGE SCALE GENOMIC DNA]</scope>
    <source>
        <strain evidence="6 7">JC280</strain>
    </source>
</reference>
<dbReference type="Gene3D" id="2.120.10.30">
    <property type="entry name" value="TolB, C-terminal domain"/>
    <property type="match status" value="1"/>
</dbReference>
<evidence type="ECO:0000256" key="1">
    <source>
        <dbReference type="ARBA" id="ARBA00022617"/>
    </source>
</evidence>
<dbReference type="EMBL" id="LYDR01000039">
    <property type="protein sequence ID" value="ODA34660.1"/>
    <property type="molecule type" value="Genomic_DNA"/>
</dbReference>
<dbReference type="InterPro" id="IPR013222">
    <property type="entry name" value="Glyco_hyd_98_carb-bd"/>
</dbReference>
<dbReference type="Gene3D" id="1.25.10.10">
    <property type="entry name" value="Leucine-rich Repeat Variant"/>
    <property type="match status" value="1"/>
</dbReference>
<dbReference type="SMART" id="SM00776">
    <property type="entry name" value="NPCBM"/>
    <property type="match status" value="1"/>
</dbReference>
<dbReference type="PANTHER" id="PTHR33546:SF1">
    <property type="entry name" value="LARGE, MULTIFUNCTIONAL SECRETED PROTEIN"/>
    <property type="match status" value="1"/>
</dbReference>
<dbReference type="AlphaFoldDB" id="A0A1C3EN46"/>
<dbReference type="GO" id="GO:0046872">
    <property type="term" value="F:metal ion binding"/>
    <property type="evidence" value="ECO:0007669"/>
    <property type="project" value="UniProtKB-KW"/>
</dbReference>
<dbReference type="InterPro" id="IPR011041">
    <property type="entry name" value="Quinoprot_gluc/sorb_DH_b-prop"/>
</dbReference>
<evidence type="ECO:0000256" key="3">
    <source>
        <dbReference type="ARBA" id="ARBA00023004"/>
    </source>
</evidence>
<dbReference type="GO" id="GO:0020037">
    <property type="term" value="F:heme binding"/>
    <property type="evidence" value="ECO:0007669"/>
    <property type="project" value="InterPro"/>
</dbReference>